<dbReference type="EnsemblMetazoa" id="Aqu2.1.38857_001">
    <property type="protein sequence ID" value="Aqu2.1.38857_001"/>
    <property type="gene ID" value="Aqu2.1.38857"/>
</dbReference>
<reference evidence="2" key="1">
    <citation type="submission" date="2017-05" db="UniProtKB">
        <authorList>
            <consortium name="EnsemblMetazoa"/>
        </authorList>
    </citation>
    <scope>IDENTIFICATION</scope>
</reference>
<sequence length="114" mass="12650">MDYIQQFTSVICHVNGSANSAADALCCAKYSPVTEADILEKIKGHIPPSTRKATSLAVKFRNNWRHSRKGDIMPLELDVVFMYDNDYLTVVLPCLVLTLTFISGLVNVSSMNKP</sequence>
<keyword evidence="1" id="KW-0472">Membrane</keyword>
<keyword evidence="1" id="KW-1133">Transmembrane helix</keyword>
<protein>
    <submittedName>
        <fullName evidence="2">Uncharacterized protein</fullName>
    </submittedName>
</protein>
<organism evidence="2">
    <name type="scientific">Amphimedon queenslandica</name>
    <name type="common">Sponge</name>
    <dbReference type="NCBI Taxonomy" id="400682"/>
    <lineage>
        <taxon>Eukaryota</taxon>
        <taxon>Metazoa</taxon>
        <taxon>Porifera</taxon>
        <taxon>Demospongiae</taxon>
        <taxon>Heteroscleromorpha</taxon>
        <taxon>Haplosclerida</taxon>
        <taxon>Niphatidae</taxon>
        <taxon>Amphimedon</taxon>
    </lineage>
</organism>
<keyword evidence="1" id="KW-0812">Transmembrane</keyword>
<dbReference type="InParanoid" id="A0A1X7VHA6"/>
<proteinExistence type="predicted"/>
<evidence type="ECO:0000256" key="1">
    <source>
        <dbReference type="SAM" id="Phobius"/>
    </source>
</evidence>
<dbReference type="AlphaFoldDB" id="A0A1X7VHA6"/>
<name>A0A1X7VHA6_AMPQE</name>
<accession>A0A1X7VHA6</accession>
<feature type="transmembrane region" description="Helical" evidence="1">
    <location>
        <begin position="87"/>
        <end position="108"/>
    </location>
</feature>
<evidence type="ECO:0000313" key="2">
    <source>
        <dbReference type="EnsemblMetazoa" id="Aqu2.1.38857_001"/>
    </source>
</evidence>